<reference evidence="6 7" key="1">
    <citation type="submission" date="2019-01" db="EMBL/GenBank/DDBJ databases">
        <title>Draft genome sequence of Psathyrella aberdarensis IHI B618.</title>
        <authorList>
            <person name="Buettner E."/>
            <person name="Kellner H."/>
        </authorList>
    </citation>
    <scope>NUCLEOTIDE SEQUENCE [LARGE SCALE GENOMIC DNA]</scope>
    <source>
        <strain evidence="6 7">IHI B618</strain>
    </source>
</reference>
<dbReference type="PANTHER" id="PTHR12911:SF8">
    <property type="entry name" value="KLAROID PROTEIN-RELATED"/>
    <property type="match status" value="1"/>
</dbReference>
<dbReference type="GO" id="GO:0016020">
    <property type="term" value="C:membrane"/>
    <property type="evidence" value="ECO:0007669"/>
    <property type="project" value="UniProtKB-SubCell"/>
</dbReference>
<comment type="caution">
    <text evidence="6">The sequence shown here is derived from an EMBL/GenBank/DDBJ whole genome shotgun (WGS) entry which is preliminary data.</text>
</comment>
<name>A0A4Q2D5A1_9AGAR</name>
<dbReference type="OrthoDB" id="342281at2759"/>
<dbReference type="GO" id="GO:0043495">
    <property type="term" value="F:protein-membrane adaptor activity"/>
    <property type="evidence" value="ECO:0007669"/>
    <property type="project" value="TreeGrafter"/>
</dbReference>
<dbReference type="Pfam" id="PF07738">
    <property type="entry name" value="Sad1_UNC"/>
    <property type="match status" value="1"/>
</dbReference>
<dbReference type="Proteomes" id="UP000290288">
    <property type="component" value="Unassembled WGS sequence"/>
</dbReference>
<dbReference type="PANTHER" id="PTHR12911">
    <property type="entry name" value="SAD1/UNC-84-LIKE PROTEIN-RELATED"/>
    <property type="match status" value="1"/>
</dbReference>
<evidence type="ECO:0000313" key="6">
    <source>
        <dbReference type="EMBL" id="RXW14570.1"/>
    </source>
</evidence>
<dbReference type="Gene3D" id="2.60.120.260">
    <property type="entry name" value="Galactose-binding domain-like"/>
    <property type="match status" value="1"/>
</dbReference>
<evidence type="ECO:0000256" key="2">
    <source>
        <dbReference type="ARBA" id="ARBA00022692"/>
    </source>
</evidence>
<accession>A0A4Q2D5A1</accession>
<protein>
    <recommendedName>
        <fullName evidence="5">SUN domain-containing protein</fullName>
    </recommendedName>
</protein>
<dbReference type="EMBL" id="SDEE01000681">
    <property type="protein sequence ID" value="RXW14570.1"/>
    <property type="molecule type" value="Genomic_DNA"/>
</dbReference>
<comment type="subcellular location">
    <subcellularLocation>
        <location evidence="1">Membrane</location>
    </subcellularLocation>
</comment>
<keyword evidence="3" id="KW-1133">Transmembrane helix</keyword>
<evidence type="ECO:0000256" key="1">
    <source>
        <dbReference type="ARBA" id="ARBA00004370"/>
    </source>
</evidence>
<dbReference type="GO" id="GO:0005635">
    <property type="term" value="C:nuclear envelope"/>
    <property type="evidence" value="ECO:0007669"/>
    <property type="project" value="TreeGrafter"/>
</dbReference>
<evidence type="ECO:0000256" key="4">
    <source>
        <dbReference type="ARBA" id="ARBA00023136"/>
    </source>
</evidence>
<dbReference type="InterPro" id="IPR012919">
    <property type="entry name" value="SUN_dom"/>
</dbReference>
<dbReference type="AlphaFoldDB" id="A0A4Q2D5A1"/>
<evidence type="ECO:0000313" key="7">
    <source>
        <dbReference type="Proteomes" id="UP000290288"/>
    </source>
</evidence>
<evidence type="ECO:0000256" key="3">
    <source>
        <dbReference type="ARBA" id="ARBA00022989"/>
    </source>
</evidence>
<proteinExistence type="predicted"/>
<keyword evidence="2" id="KW-0812">Transmembrane</keyword>
<feature type="domain" description="SUN" evidence="5">
    <location>
        <begin position="163"/>
        <end position="355"/>
    </location>
</feature>
<dbReference type="InterPro" id="IPR045119">
    <property type="entry name" value="SUN1-5"/>
</dbReference>
<keyword evidence="4" id="KW-0472">Membrane</keyword>
<keyword evidence="7" id="KW-1185">Reference proteome</keyword>
<organism evidence="6 7">
    <name type="scientific">Candolleomyces aberdarensis</name>
    <dbReference type="NCBI Taxonomy" id="2316362"/>
    <lineage>
        <taxon>Eukaryota</taxon>
        <taxon>Fungi</taxon>
        <taxon>Dikarya</taxon>
        <taxon>Basidiomycota</taxon>
        <taxon>Agaricomycotina</taxon>
        <taxon>Agaricomycetes</taxon>
        <taxon>Agaricomycetidae</taxon>
        <taxon>Agaricales</taxon>
        <taxon>Agaricineae</taxon>
        <taxon>Psathyrellaceae</taxon>
        <taxon>Candolleomyces</taxon>
    </lineage>
</organism>
<evidence type="ECO:0000259" key="5">
    <source>
        <dbReference type="PROSITE" id="PS51469"/>
    </source>
</evidence>
<gene>
    <name evidence="6" type="ORF">EST38_g11287</name>
</gene>
<dbReference type="PROSITE" id="PS51469">
    <property type="entry name" value="SUN"/>
    <property type="match status" value="1"/>
</dbReference>
<dbReference type="STRING" id="2316362.A0A4Q2D5A1"/>
<sequence length="355" mass="39935">MSRTPDDKKLAYLPLDAFIMDDADMIFGYASTARVQEPQSPQKPWLFSIPWSFSSFVFSKKAFVHGIVTLLLLANVWNITLALSDISHLGCSYYYRIYASADLPRVCHSIIPPYQQWPAFKSLEARVSRHTQRAYGLAFRLSKLDDVLGVALGTDRDLARLPQANIIGPLTTSERSADWISSISDFFSSNSSQPYLPTIVLDSPPNAGECWQFAGDRGHVAILLAHPAKITAFSIVLPPFLELWDEVFQAPKLLHAWGHPIRPLSNCSDSELKHVSDFRTSSARHPAYSNLTEELALLARFEYDITTPFSRQIFPIQFDCSCENATFDFVVMEVLANWGAEKTCLYHMGIHGKRP</sequence>